<proteinExistence type="predicted"/>
<name>A8QDW7_BRUMA</name>
<gene>
    <name evidence="2" type="ORF">Bm1_50395</name>
</gene>
<evidence type="ECO:0000256" key="1">
    <source>
        <dbReference type="SAM" id="Coils"/>
    </source>
</evidence>
<dbReference type="EMBL" id="DS239431">
    <property type="protein sequence ID" value="EDP29106.1"/>
    <property type="molecule type" value="Genomic_DNA"/>
</dbReference>
<keyword evidence="1" id="KW-0175">Coiled coil</keyword>
<reference evidence="2" key="1">
    <citation type="journal article" date="2007" name="Science">
        <title>Draft genome of the filarial nematode parasite Brugia malayi.</title>
        <authorList>
            <person name="Ghedin E."/>
            <person name="Wang S."/>
            <person name="Spiro D."/>
            <person name="Caler E."/>
            <person name="Zhao Q."/>
            <person name="Crabtree J."/>
            <person name="Allen J.E."/>
            <person name="Delcher A.L."/>
            <person name="Guiliano D.B."/>
            <person name="Miranda-Saavedra D."/>
            <person name="Angiuoli S.V."/>
            <person name="Creasy T."/>
            <person name="Amedeo P."/>
            <person name="Haas B."/>
            <person name="El-Sayed N.M."/>
            <person name="Wortman J.R."/>
            <person name="Feldblyum T."/>
            <person name="Tallon L."/>
            <person name="Schatz M."/>
            <person name="Shumway M."/>
            <person name="Koo H."/>
            <person name="Salzberg S.L."/>
            <person name="Schobel S."/>
            <person name="Pertea M."/>
            <person name="Pop M."/>
            <person name="White O."/>
            <person name="Barton G.J."/>
            <person name="Carlow C.K."/>
            <person name="Crawford M.J."/>
            <person name="Daub J."/>
            <person name="Dimmic M.W."/>
            <person name="Estes C.F."/>
            <person name="Foster J.M."/>
            <person name="Ganatra M."/>
            <person name="Gregory W.F."/>
            <person name="Johnson N.M."/>
            <person name="Jin J."/>
            <person name="Komuniecki R."/>
            <person name="Korf I."/>
            <person name="Kumar S."/>
            <person name="Laney S."/>
            <person name="Li B.W."/>
            <person name="Li W."/>
            <person name="Lindblom T.H."/>
            <person name="Lustigman S."/>
            <person name="Ma D."/>
            <person name="Maina C.V."/>
            <person name="Martin D.M."/>
            <person name="McCarter J.P."/>
            <person name="McReynolds L."/>
            <person name="Mitreva M."/>
            <person name="Nutman T.B."/>
            <person name="Parkinson J."/>
            <person name="Peregrin-Alvarez J.M."/>
            <person name="Poole C."/>
            <person name="Ren Q."/>
            <person name="Saunders L."/>
            <person name="Sluder A.E."/>
            <person name="Smith K."/>
            <person name="Stanke M."/>
            <person name="Unnasch T.R."/>
            <person name="Ware J."/>
            <person name="Wei A.D."/>
            <person name="Weil G."/>
            <person name="Williams D.J."/>
            <person name="Zhang Y."/>
            <person name="Williams S.A."/>
            <person name="Fraser-Liggett C."/>
            <person name="Slatko B."/>
            <person name="Blaxter M.L."/>
            <person name="Scott A.L."/>
        </authorList>
    </citation>
    <scope>NUCLEOTIDE SEQUENCE [LARGE SCALE GENOMIC DNA]</scope>
</reference>
<protein>
    <recommendedName>
        <fullName evidence="3">Shugoshin C-terminal domain-containing protein</fullName>
    </recommendedName>
</protein>
<accession>A8QDW7</accession>
<evidence type="ECO:0000313" key="2">
    <source>
        <dbReference type="EMBL" id="EDP29106.1"/>
    </source>
</evidence>
<dbReference type="AlphaFoldDB" id="A8QDW7"/>
<feature type="coiled-coil region" evidence="1">
    <location>
        <begin position="25"/>
        <end position="66"/>
    </location>
</feature>
<evidence type="ECO:0008006" key="3">
    <source>
        <dbReference type="Google" id="ProtNLM"/>
    </source>
</evidence>
<sequence length="478" mass="53453">MDVVKLRSFGGEDTVRSNRSLVAANQQLRIQLAFSKAEISRLQNEIVDLQRRIAGLESTNDEERIEMIVRKRLQQRVQHLKSIASRTVQYMKKTKEDFDHAANRLDHALLCSNFNGDDVCKGECSQSVVVPSTCETENEITGRRVQRPPVLEAVEEDIYGEKDGNEDIISSRGLIMPVSNDGFEPTPDGHKSNRNSRRQTFFIKKEPHEFDSSTAVVLTEHITPTIVPARGSLTTFPELKTSTEKISSFSPQNHKDPLAVTVMMGPMTPSTISIPKITTTLPKPETPTTHSRSKLCISKAMHDENTPAKSNQIEESKVVMHARKKRKILTSEPRKCKMSLENNTEITEEIKILTTPTSTPSTSILSVANLNESVRYKRAAAAKISSFKEPNLVTKMRNPNVEVASLLVKKLHVADYCPESPLLLMLEIGVPHVIFQSGSALSEIFYDDVNKKIVTVRGEDVVEVKAYGLESDEITSFR</sequence>
<organism evidence="2">
    <name type="scientific">Brugia malayi</name>
    <name type="common">Filarial nematode worm</name>
    <dbReference type="NCBI Taxonomy" id="6279"/>
    <lineage>
        <taxon>Eukaryota</taxon>
        <taxon>Metazoa</taxon>
        <taxon>Ecdysozoa</taxon>
        <taxon>Nematoda</taxon>
        <taxon>Chromadorea</taxon>
        <taxon>Rhabditida</taxon>
        <taxon>Spirurina</taxon>
        <taxon>Spiruromorpha</taxon>
        <taxon>Filarioidea</taxon>
        <taxon>Onchocercidae</taxon>
        <taxon>Brugia</taxon>
    </lineage>
</organism>